<dbReference type="RefSeq" id="WP_128157796.1">
    <property type="nucleotide sequence ID" value="NZ_JBHSOM010000019.1"/>
</dbReference>
<reference evidence="1" key="1">
    <citation type="submission" date="2019-01" db="EMBL/GenBank/DDBJ databases">
        <title>Sinorhodobacter populi sp. nov. isolated from the symptomatic bark tissue of Populus euramericana canker.</title>
        <authorList>
            <person name="Xu G."/>
        </authorList>
    </citation>
    <scope>NUCLEOTIDE SEQUENCE [LARGE SCALE GENOMIC DNA]</scope>
    <source>
        <strain evidence="1">CGMCC 1.12963</strain>
    </source>
</reference>
<reference evidence="1" key="2">
    <citation type="submission" date="2019-01" db="EMBL/GenBank/DDBJ databases">
        <authorList>
            <person name="Li Y."/>
        </authorList>
    </citation>
    <scope>NUCLEOTIDE SEQUENCE [LARGE SCALE GENOMIC DNA]</scope>
    <source>
        <strain evidence="1">CGMCC 1.12963</strain>
    </source>
</reference>
<sequence>MTNDQMGIDIPIALLRDIAIRMRVCAANAKRDPHRKASGNTHETLASEATRTMSVKDLVPLSANDLCSLTGKTVRIRTPKEFTGLAPIISALMDAEEVRHGAATDGFFRGYVVPEVLSLTAHLYPENPCAKEVS</sequence>
<dbReference type="Proteomes" id="UP000288071">
    <property type="component" value="Unassembled WGS sequence"/>
</dbReference>
<comment type="caution">
    <text evidence="1">The sequence shown here is derived from an EMBL/GenBank/DDBJ whole genome shotgun (WGS) entry which is preliminary data.</text>
</comment>
<gene>
    <name evidence="1" type="ORF">EOW66_18430</name>
</gene>
<evidence type="ECO:0000313" key="1">
    <source>
        <dbReference type="EMBL" id="RWR48408.1"/>
    </source>
</evidence>
<accession>A0A3S3LW42</accession>
<name>A0A3S3LW42_9RHOB</name>
<organism evidence="1 2">
    <name type="scientific">Paenirhodobacter huangdaonensis</name>
    <dbReference type="NCBI Taxonomy" id="2501515"/>
    <lineage>
        <taxon>Bacteria</taxon>
        <taxon>Pseudomonadati</taxon>
        <taxon>Pseudomonadota</taxon>
        <taxon>Alphaproteobacteria</taxon>
        <taxon>Rhodobacterales</taxon>
        <taxon>Rhodobacter group</taxon>
        <taxon>Paenirhodobacter</taxon>
    </lineage>
</organism>
<evidence type="ECO:0000313" key="2">
    <source>
        <dbReference type="Proteomes" id="UP000288071"/>
    </source>
</evidence>
<keyword evidence="2" id="KW-1185">Reference proteome</keyword>
<proteinExistence type="predicted"/>
<dbReference type="EMBL" id="SAVA01000015">
    <property type="protein sequence ID" value="RWR48408.1"/>
    <property type="molecule type" value="Genomic_DNA"/>
</dbReference>
<protein>
    <submittedName>
        <fullName evidence="1">Uncharacterized protein</fullName>
    </submittedName>
</protein>
<dbReference type="AlphaFoldDB" id="A0A3S3LW42"/>